<dbReference type="CDD" id="cd11819">
    <property type="entry name" value="SH3_Cortactin_like"/>
    <property type="match status" value="1"/>
</dbReference>
<feature type="compositionally biased region" description="Pro residues" evidence="3">
    <location>
        <begin position="505"/>
        <end position="516"/>
    </location>
</feature>
<evidence type="ECO:0000313" key="7">
    <source>
        <dbReference type="Proteomes" id="UP001150925"/>
    </source>
</evidence>
<dbReference type="GO" id="GO:0030833">
    <property type="term" value="P:regulation of actin filament polymerization"/>
    <property type="evidence" value="ECO:0007669"/>
    <property type="project" value="TreeGrafter"/>
</dbReference>
<dbReference type="PANTHER" id="PTHR10829:SF25">
    <property type="entry name" value="DREBRIN-LIKE PROTEIN"/>
    <property type="match status" value="1"/>
</dbReference>
<feature type="domain" description="SH3" evidence="4">
    <location>
        <begin position="526"/>
        <end position="585"/>
    </location>
</feature>
<evidence type="ECO:0000256" key="2">
    <source>
        <dbReference type="PROSITE-ProRule" id="PRU00192"/>
    </source>
</evidence>
<feature type="domain" description="ADF-H" evidence="5">
    <location>
        <begin position="7"/>
        <end position="136"/>
    </location>
</feature>
<dbReference type="Pfam" id="PF00241">
    <property type="entry name" value="Cofilin_ADF"/>
    <property type="match status" value="1"/>
</dbReference>
<evidence type="ECO:0000256" key="1">
    <source>
        <dbReference type="ARBA" id="ARBA00022443"/>
    </source>
</evidence>
<dbReference type="InterPro" id="IPR036028">
    <property type="entry name" value="SH3-like_dom_sf"/>
</dbReference>
<organism evidence="6 7">
    <name type="scientific">Dispira parvispora</name>
    <dbReference type="NCBI Taxonomy" id="1520584"/>
    <lineage>
        <taxon>Eukaryota</taxon>
        <taxon>Fungi</taxon>
        <taxon>Fungi incertae sedis</taxon>
        <taxon>Zoopagomycota</taxon>
        <taxon>Kickxellomycotina</taxon>
        <taxon>Dimargaritomycetes</taxon>
        <taxon>Dimargaritales</taxon>
        <taxon>Dimargaritaceae</taxon>
        <taxon>Dispira</taxon>
    </lineage>
</organism>
<feature type="compositionally biased region" description="Pro residues" evidence="3">
    <location>
        <begin position="173"/>
        <end position="202"/>
    </location>
</feature>
<dbReference type="InterPro" id="IPR002108">
    <property type="entry name" value="ADF-H"/>
</dbReference>
<feature type="compositionally biased region" description="Low complexity" evidence="3">
    <location>
        <begin position="163"/>
        <end position="172"/>
    </location>
</feature>
<dbReference type="PANTHER" id="PTHR10829">
    <property type="entry name" value="CORTACTIN AND DREBRIN"/>
    <property type="match status" value="1"/>
</dbReference>
<dbReference type="Proteomes" id="UP001150925">
    <property type="component" value="Unassembled WGS sequence"/>
</dbReference>
<feature type="domain" description="SH3" evidence="4">
    <location>
        <begin position="435"/>
        <end position="496"/>
    </location>
</feature>
<evidence type="ECO:0000313" key="6">
    <source>
        <dbReference type="EMBL" id="KAJ1969408.1"/>
    </source>
</evidence>
<evidence type="ECO:0000259" key="4">
    <source>
        <dbReference type="PROSITE" id="PS50002"/>
    </source>
</evidence>
<dbReference type="PROSITE" id="PS50002">
    <property type="entry name" value="SH3"/>
    <property type="match status" value="2"/>
</dbReference>
<dbReference type="SMART" id="SM00326">
    <property type="entry name" value="SH3"/>
    <property type="match status" value="2"/>
</dbReference>
<feature type="compositionally biased region" description="Basic and acidic residues" evidence="3">
    <location>
        <begin position="247"/>
        <end position="410"/>
    </location>
</feature>
<dbReference type="GO" id="GO:0030864">
    <property type="term" value="C:cortical actin cytoskeleton"/>
    <property type="evidence" value="ECO:0007669"/>
    <property type="project" value="TreeGrafter"/>
</dbReference>
<dbReference type="AlphaFoldDB" id="A0A9W8AZN2"/>
<dbReference type="Gene3D" id="3.40.20.10">
    <property type="entry name" value="Severin"/>
    <property type="match status" value="1"/>
</dbReference>
<dbReference type="OrthoDB" id="5971719at2759"/>
<evidence type="ECO:0000259" key="5">
    <source>
        <dbReference type="PROSITE" id="PS51263"/>
    </source>
</evidence>
<protein>
    <submittedName>
        <fullName evidence="6">Actin binding protein</fullName>
    </submittedName>
</protein>
<keyword evidence="1 2" id="KW-0728">SH3 domain</keyword>
<dbReference type="GO" id="GO:0051015">
    <property type="term" value="F:actin filament binding"/>
    <property type="evidence" value="ECO:0007669"/>
    <property type="project" value="TreeGrafter"/>
</dbReference>
<dbReference type="EMBL" id="JANBPY010000062">
    <property type="protein sequence ID" value="KAJ1969408.1"/>
    <property type="molecule type" value="Genomic_DNA"/>
</dbReference>
<keyword evidence="7" id="KW-1185">Reference proteome</keyword>
<dbReference type="GO" id="GO:0005884">
    <property type="term" value="C:actin filament"/>
    <property type="evidence" value="ECO:0007669"/>
    <property type="project" value="TreeGrafter"/>
</dbReference>
<dbReference type="Pfam" id="PF00018">
    <property type="entry name" value="SH3_1"/>
    <property type="match status" value="2"/>
</dbReference>
<reference evidence="6" key="1">
    <citation type="submission" date="2022-07" db="EMBL/GenBank/DDBJ databases">
        <title>Phylogenomic reconstructions and comparative analyses of Kickxellomycotina fungi.</title>
        <authorList>
            <person name="Reynolds N.K."/>
            <person name="Stajich J.E."/>
            <person name="Barry K."/>
            <person name="Grigoriev I.V."/>
            <person name="Crous P."/>
            <person name="Smith M.E."/>
        </authorList>
    </citation>
    <scope>NUCLEOTIDE SEQUENCE</scope>
    <source>
        <strain evidence="6">RSA 1196</strain>
    </source>
</reference>
<dbReference type="PROSITE" id="PS51263">
    <property type="entry name" value="ADF_H"/>
    <property type="match status" value="1"/>
</dbReference>
<dbReference type="SUPFAM" id="SSF50044">
    <property type="entry name" value="SH3-domain"/>
    <property type="match status" value="2"/>
</dbReference>
<dbReference type="CDD" id="cd11281">
    <property type="entry name" value="ADF_drebrin_like"/>
    <property type="match status" value="1"/>
</dbReference>
<feature type="compositionally biased region" description="Basic and acidic residues" evidence="3">
    <location>
        <begin position="223"/>
        <end position="232"/>
    </location>
</feature>
<dbReference type="InterPro" id="IPR029006">
    <property type="entry name" value="ADF-H/Gelsolin-like_dom_sf"/>
</dbReference>
<name>A0A9W8AZN2_9FUNG</name>
<dbReference type="SUPFAM" id="SSF55753">
    <property type="entry name" value="Actin depolymerizing proteins"/>
    <property type="match status" value="1"/>
</dbReference>
<feature type="region of interest" description="Disordered" evidence="3">
    <location>
        <begin position="135"/>
        <end position="433"/>
    </location>
</feature>
<dbReference type="PRINTS" id="PR00452">
    <property type="entry name" value="SH3DOMAIN"/>
</dbReference>
<feature type="compositionally biased region" description="Polar residues" evidence="3">
    <location>
        <begin position="420"/>
        <end position="433"/>
    </location>
</feature>
<dbReference type="InterPro" id="IPR001452">
    <property type="entry name" value="SH3_domain"/>
</dbReference>
<comment type="caution">
    <text evidence="6">The sequence shown here is derived from an EMBL/GenBank/DDBJ whole genome shotgun (WGS) entry which is preliminary data.</text>
</comment>
<evidence type="ECO:0000256" key="3">
    <source>
        <dbReference type="SAM" id="MobiDB-lite"/>
    </source>
</evidence>
<dbReference type="Gene3D" id="2.30.30.40">
    <property type="entry name" value="SH3 Domains"/>
    <property type="match status" value="2"/>
</dbReference>
<sequence>MSAIKVNFATHSQALVSTHKRILEGDPSITWAVYTYDKGTNDLKVQEESDEGLEELSEAFDDGKIQYAFVRVQDSNTKLSKFVFISWCGSGVPVSKKGLFGSHLNDVSRYFRGYHVQIDARDEDNVTPEHILKRVSESSGSRYSFHTDAPASTSAPSPPVRQSPAAPASTSTPSPPVRQSPAAPSPPRPSFPRSPVVAPPSVPQSRPEPAVTPSYTPSAAQLERQKELESLRNRRNIQSPEVDWEAEDRVNRAKEEAERQRRQEMEREREEQAERERKGREERLRQQQEEEEAERERLEQQRREDELRRQREEEKEAAAARERQRQQEEAEEERRRQEQLERETRERAQREAEAEEARKRAEQEERERTQREAEEKERQRQEKEAEEARRRETEQKKAQEEEAARKRKEAEEEALARQFEQATALSENPTDVPQTQGLTARALYSYIAGEDNELTFTENDLIIQIEKLADEWWFGFSEDGKRSGLFPANFVELVETSQSPDQSSVPPPPPPAPPLPNALTNNVTEDLGEQAVALYDFTPSEDNELGFVEGETIHHIEFLSDEWWQGSNAAGQIGMFPANYVELKK</sequence>
<gene>
    <name evidence="6" type="primary">ABP1</name>
    <name evidence="6" type="ORF">IWQ62_000642</name>
</gene>
<feature type="region of interest" description="Disordered" evidence="3">
    <location>
        <begin position="495"/>
        <end position="518"/>
    </location>
</feature>
<feature type="compositionally biased region" description="Polar residues" evidence="3">
    <location>
        <begin position="495"/>
        <end position="504"/>
    </location>
</feature>
<proteinExistence type="predicted"/>
<dbReference type="SMART" id="SM00102">
    <property type="entry name" value="ADF"/>
    <property type="match status" value="1"/>
</dbReference>
<accession>A0A9W8AZN2</accession>